<organism evidence="1 2">
    <name type="scientific">Klebsiella michiganensis</name>
    <dbReference type="NCBI Taxonomy" id="1134687"/>
    <lineage>
        <taxon>Bacteria</taxon>
        <taxon>Pseudomonadati</taxon>
        <taxon>Pseudomonadota</taxon>
        <taxon>Gammaproteobacteria</taxon>
        <taxon>Enterobacterales</taxon>
        <taxon>Enterobacteriaceae</taxon>
        <taxon>Klebsiella/Raoultella group</taxon>
        <taxon>Klebsiella</taxon>
    </lineage>
</organism>
<sequence>MKALVIFGSTARNERSFDSDIDMLGVYDKEKILSVSKESVSLFLYPETTLREKMVSGDLFALHLVKESIPIYGSDIIKDIYGSFKYKESYIVEINTALKVSTEILSIYDKLRQHKSANKKIAWCLRTIIISISAQDRTPIFSKKKLSEYIKVTGFDSREILMLINIKSISKKLPSRIINRISCLFNELYIYSDFHNYSYKQDILYQMLHDIDRNNNSINY</sequence>
<accession>A0ABR5G4M5</accession>
<protein>
    <recommendedName>
        <fullName evidence="3">Polymerase beta nucleotidyltransferase domain-containing protein</fullName>
    </recommendedName>
</protein>
<dbReference type="RefSeq" id="WP_048023464.1">
    <property type="nucleotide sequence ID" value="NZ_KQ088033.1"/>
</dbReference>
<dbReference type="EMBL" id="LEUS01000040">
    <property type="protein sequence ID" value="KLY18631.1"/>
    <property type="molecule type" value="Genomic_DNA"/>
</dbReference>
<evidence type="ECO:0000313" key="2">
    <source>
        <dbReference type="Proteomes" id="UP000036305"/>
    </source>
</evidence>
<dbReference type="InterPro" id="IPR043519">
    <property type="entry name" value="NT_sf"/>
</dbReference>
<dbReference type="Proteomes" id="UP000036305">
    <property type="component" value="Unassembled WGS sequence"/>
</dbReference>
<evidence type="ECO:0000313" key="1">
    <source>
        <dbReference type="EMBL" id="KLY18631.1"/>
    </source>
</evidence>
<proteinExistence type="predicted"/>
<name>A0ABR5G4M5_9ENTR</name>
<dbReference type="SUPFAM" id="SSF81301">
    <property type="entry name" value="Nucleotidyltransferase"/>
    <property type="match status" value="1"/>
</dbReference>
<reference evidence="1 2" key="1">
    <citation type="submission" date="2015-06" db="EMBL/GenBank/DDBJ databases">
        <title>The Genome Sequence of None.</title>
        <authorList>
            <consortium name="The Broad Institute Genomics Platform"/>
            <consortium name="The Broad Institute Genome Sequencing Center for Infectious Disease"/>
            <person name="Earl A.M."/>
            <person name="Onderdonk A.B."/>
            <person name="Kirby J."/>
            <person name="Ferraro M.J."/>
            <person name="Huang S."/>
            <person name="Spencer M."/>
            <person name="Fodor A."/>
            <person name="Hooper D."/>
            <person name="Dekker J."/>
            <person name="O'Brien T."/>
            <person name="Quan V."/>
            <person name="Gombosev A."/>
            <person name="Delaney M."/>
            <person name="DuBois A."/>
            <person name="Ernst C."/>
            <person name="Kim D.S."/>
            <person name="Rossman W."/>
            <person name="Gohs F."/>
            <person name="Petruso H."/>
            <person name="Nozar T."/>
            <person name="Mougeot F."/>
            <person name="Manson-McGuire A."/>
            <person name="Young S."/>
            <person name="Abouelleil A."/>
            <person name="Cao P."/>
            <person name="Chapman S.B."/>
            <person name="Griggs A."/>
            <person name="Priest M."/>
            <person name="Shea T."/>
            <person name="Wortman I."/>
            <person name="Wortman J.R."/>
            <person name="Nusbaum C."/>
            <person name="Birren B."/>
        </authorList>
    </citation>
    <scope>NUCLEOTIDE SEQUENCE [LARGE SCALE GENOMIC DNA]</scope>
    <source>
        <strain evidence="1 2">MGH87</strain>
    </source>
</reference>
<comment type="caution">
    <text evidence="1">The sequence shown here is derived from an EMBL/GenBank/DDBJ whole genome shotgun (WGS) entry which is preliminary data.</text>
</comment>
<keyword evidence="2" id="KW-1185">Reference proteome</keyword>
<dbReference type="Gene3D" id="3.30.460.10">
    <property type="entry name" value="Beta Polymerase, domain 2"/>
    <property type="match status" value="1"/>
</dbReference>
<evidence type="ECO:0008006" key="3">
    <source>
        <dbReference type="Google" id="ProtNLM"/>
    </source>
</evidence>
<gene>
    <name evidence="1" type="ORF">SK91_06340</name>
</gene>